<reference evidence="5 6" key="1">
    <citation type="journal article" date="2021" name="BMC Genomics">
        <title>Datura genome reveals duplications of psychoactive alkaloid biosynthetic genes and high mutation rate following tissue culture.</title>
        <authorList>
            <person name="Rajewski A."/>
            <person name="Carter-House D."/>
            <person name="Stajich J."/>
            <person name="Litt A."/>
        </authorList>
    </citation>
    <scope>NUCLEOTIDE SEQUENCE [LARGE SCALE GENOMIC DNA]</scope>
    <source>
        <strain evidence="5">AR-01</strain>
    </source>
</reference>
<dbReference type="Proteomes" id="UP000823775">
    <property type="component" value="Unassembled WGS sequence"/>
</dbReference>
<protein>
    <recommendedName>
        <fullName evidence="4">Lipoxygenase domain-containing protein</fullName>
    </recommendedName>
</protein>
<sequence length="66" mass="7720">MEINSIARGALINANGIIETSFSFGKYSMEFSAVAYDLEWRFDRQALPQDLISRDWLRKIQMHHMV</sequence>
<organism evidence="5 6">
    <name type="scientific">Datura stramonium</name>
    <name type="common">Jimsonweed</name>
    <name type="synonym">Common thornapple</name>
    <dbReference type="NCBI Taxonomy" id="4076"/>
    <lineage>
        <taxon>Eukaryota</taxon>
        <taxon>Viridiplantae</taxon>
        <taxon>Streptophyta</taxon>
        <taxon>Embryophyta</taxon>
        <taxon>Tracheophyta</taxon>
        <taxon>Spermatophyta</taxon>
        <taxon>Magnoliopsida</taxon>
        <taxon>eudicotyledons</taxon>
        <taxon>Gunneridae</taxon>
        <taxon>Pentapetalae</taxon>
        <taxon>asterids</taxon>
        <taxon>lamiids</taxon>
        <taxon>Solanales</taxon>
        <taxon>Solanaceae</taxon>
        <taxon>Solanoideae</taxon>
        <taxon>Datureae</taxon>
        <taxon>Datura</taxon>
    </lineage>
</organism>
<dbReference type="PROSITE" id="PS51393">
    <property type="entry name" value="LIPOXYGENASE_3"/>
    <property type="match status" value="1"/>
</dbReference>
<evidence type="ECO:0000259" key="4">
    <source>
        <dbReference type="PROSITE" id="PS51393"/>
    </source>
</evidence>
<keyword evidence="6" id="KW-1185">Reference proteome</keyword>
<comment type="caution">
    <text evidence="5">The sequence shown here is derived from an EMBL/GenBank/DDBJ whole genome shotgun (WGS) entry which is preliminary data.</text>
</comment>
<dbReference type="InterPro" id="IPR036226">
    <property type="entry name" value="LipOase_C_sf"/>
</dbReference>
<evidence type="ECO:0000313" key="5">
    <source>
        <dbReference type="EMBL" id="MCE3049494.1"/>
    </source>
</evidence>
<accession>A0ABS8WH56</accession>
<evidence type="ECO:0000256" key="3">
    <source>
        <dbReference type="ARBA" id="ARBA00023002"/>
    </source>
</evidence>
<evidence type="ECO:0000313" key="6">
    <source>
        <dbReference type="Proteomes" id="UP000823775"/>
    </source>
</evidence>
<keyword evidence="2" id="KW-0223">Dioxygenase</keyword>
<proteinExistence type="predicted"/>
<evidence type="ECO:0000256" key="2">
    <source>
        <dbReference type="ARBA" id="ARBA00022964"/>
    </source>
</evidence>
<dbReference type="InterPro" id="IPR000907">
    <property type="entry name" value="LipOase"/>
</dbReference>
<dbReference type="Pfam" id="PF00305">
    <property type="entry name" value="Lipoxygenase"/>
    <property type="match status" value="1"/>
</dbReference>
<dbReference type="SUPFAM" id="SSF48484">
    <property type="entry name" value="Lipoxigenase"/>
    <property type="match status" value="1"/>
</dbReference>
<keyword evidence="3" id="KW-0560">Oxidoreductase</keyword>
<gene>
    <name evidence="5" type="ORF">HAX54_045013</name>
</gene>
<dbReference type="Gene3D" id="1.20.245.10">
    <property type="entry name" value="Lipoxygenase-1, Domain 5"/>
    <property type="match status" value="1"/>
</dbReference>
<feature type="domain" description="Lipoxygenase" evidence="4">
    <location>
        <begin position="1"/>
        <end position="66"/>
    </location>
</feature>
<dbReference type="EMBL" id="JACEIK010006935">
    <property type="protein sequence ID" value="MCE3049494.1"/>
    <property type="molecule type" value="Genomic_DNA"/>
</dbReference>
<evidence type="ECO:0000256" key="1">
    <source>
        <dbReference type="ARBA" id="ARBA00022723"/>
    </source>
</evidence>
<dbReference type="PANTHER" id="PTHR11771">
    <property type="entry name" value="LIPOXYGENASE"/>
    <property type="match status" value="1"/>
</dbReference>
<dbReference type="InterPro" id="IPR013819">
    <property type="entry name" value="LipOase_C"/>
</dbReference>
<name>A0ABS8WH56_DATST</name>
<keyword evidence="1" id="KW-0479">Metal-binding</keyword>